<keyword evidence="6" id="KW-1185">Reference proteome</keyword>
<dbReference type="InterPro" id="IPR036397">
    <property type="entry name" value="RNaseH_sf"/>
</dbReference>
<dbReference type="InterPro" id="IPR001584">
    <property type="entry name" value="Integrase_cat-core"/>
</dbReference>
<proteinExistence type="predicted"/>
<gene>
    <name evidence="5" type="ORF">Psch_01170</name>
    <name evidence="4" type="ORF">Psch_02604</name>
    <name evidence="3" type="ORF">Psch_03636</name>
</gene>
<dbReference type="InterPro" id="IPR050900">
    <property type="entry name" value="Transposase_IS3/IS150/IS904"/>
</dbReference>
<dbReference type="Pfam" id="PF13276">
    <property type="entry name" value="HTH_21"/>
    <property type="match status" value="1"/>
</dbReference>
<evidence type="ECO:0000259" key="2">
    <source>
        <dbReference type="PROSITE" id="PS50994"/>
    </source>
</evidence>
<dbReference type="PANTHER" id="PTHR46889:SF4">
    <property type="entry name" value="TRANSPOSASE INSO FOR INSERTION SEQUENCE ELEMENT IS911B-RELATED"/>
    <property type="match status" value="1"/>
</dbReference>
<feature type="domain" description="Integrase catalytic" evidence="2">
    <location>
        <begin position="134"/>
        <end position="293"/>
    </location>
</feature>
<dbReference type="PANTHER" id="PTHR46889">
    <property type="entry name" value="TRANSPOSASE INSF FOR INSERTION SEQUENCE IS3B-RELATED"/>
    <property type="match status" value="1"/>
</dbReference>
<dbReference type="GO" id="GO:0003676">
    <property type="term" value="F:nucleic acid binding"/>
    <property type="evidence" value="ECO:0007669"/>
    <property type="project" value="InterPro"/>
</dbReference>
<evidence type="ECO:0000313" key="5">
    <source>
        <dbReference type="EMBL" id="TEB07615.1"/>
    </source>
</evidence>
<dbReference type="Pfam" id="PF00665">
    <property type="entry name" value="rve"/>
    <property type="match status" value="1"/>
</dbReference>
<evidence type="ECO:0000313" key="6">
    <source>
        <dbReference type="Proteomes" id="UP000298324"/>
    </source>
</evidence>
<dbReference type="EMBL" id="QFGA01000002">
    <property type="protein sequence ID" value="TEB05563.1"/>
    <property type="molecule type" value="Genomic_DNA"/>
</dbReference>
<reference evidence="3" key="2">
    <citation type="submission" date="2018-05" db="EMBL/GenBank/DDBJ databases">
        <authorList>
            <person name="Hidalgo C.A."/>
            <person name="Nobu M.K."/>
            <person name="Narihiro T."/>
            <person name="Tamaki H."/>
            <person name="Liu W.-T."/>
            <person name="Kamagata Y."/>
            <person name="Stams A.J."/>
            <person name="Imachi H."/>
            <person name="Sousa D.Z."/>
        </authorList>
    </citation>
    <scope>NUCLEOTIDE SEQUENCE</scope>
    <source>
        <strain evidence="3">HH</strain>
    </source>
</reference>
<dbReference type="GO" id="GO:0015074">
    <property type="term" value="P:DNA integration"/>
    <property type="evidence" value="ECO:0007669"/>
    <property type="project" value="InterPro"/>
</dbReference>
<reference evidence="3 6" key="1">
    <citation type="journal article" date="2018" name="Environ. Microbiol.">
        <title>Novel energy conservation strategies and behaviour of Pelotomaculum schinkii driving syntrophic propionate catabolism.</title>
        <authorList>
            <person name="Hidalgo-Ahumada C.A.P."/>
            <person name="Nobu M.K."/>
            <person name="Narihiro T."/>
            <person name="Tamaki H."/>
            <person name="Liu W.T."/>
            <person name="Kamagata Y."/>
            <person name="Stams A.J.M."/>
            <person name="Imachi H."/>
            <person name="Sousa D.Z."/>
        </authorList>
    </citation>
    <scope>NUCLEOTIDE SEQUENCE [LARGE SCALE GENOMIC DNA]</scope>
    <source>
        <strain evidence="3 6">HH</strain>
    </source>
</reference>
<dbReference type="InterPro" id="IPR025948">
    <property type="entry name" value="HTH-like_dom"/>
</dbReference>
<dbReference type="AlphaFoldDB" id="A0A4Y7R7D7"/>
<dbReference type="Gene3D" id="3.30.420.10">
    <property type="entry name" value="Ribonuclease H-like superfamily/Ribonuclease H"/>
    <property type="match status" value="1"/>
</dbReference>
<dbReference type="EMBL" id="QFGA01000003">
    <property type="protein sequence ID" value="TEB04874.1"/>
    <property type="molecule type" value="Genomic_DNA"/>
</dbReference>
<protein>
    <submittedName>
        <fullName evidence="3">IS2 transposase TnpB</fullName>
    </submittedName>
</protein>
<dbReference type="PROSITE" id="PS50994">
    <property type="entry name" value="INTEGRASE"/>
    <property type="match status" value="1"/>
</dbReference>
<evidence type="ECO:0000313" key="3">
    <source>
        <dbReference type="EMBL" id="TEB04874.1"/>
    </source>
</evidence>
<name>A0A4Y7R7D7_9FIRM</name>
<accession>A0A4Y7R7D7</accession>
<sequence>MKLTGLKKNLTKSSTVNDRKAFVELSHKNITVKRQAELLGLNRSSAYRKPPVRTISDEELLIMRLIDKIHTDEPTWGYRTITAILRREHKLVINKKRVRRIMRDMGIYTLYPKPNLSKRYHAQYIRPYLLRNLKIIRPNQVWGVDITYLRMKKGFMYLFVIIDWYSRYIVDYELSSTLDKSFVLRCLKRALSCQKPEIINSDQGSHFTNPDYIKLLEDNGVKISMDGKGQCLDNARTERFFRTLKYERIYISEYETPRELRIMLNDYMKTYNTRRPHSSLGGASPVSYYLKSKLNEAA</sequence>
<organism evidence="3 6">
    <name type="scientific">Pelotomaculum schinkii</name>
    <dbReference type="NCBI Taxonomy" id="78350"/>
    <lineage>
        <taxon>Bacteria</taxon>
        <taxon>Bacillati</taxon>
        <taxon>Bacillota</taxon>
        <taxon>Clostridia</taxon>
        <taxon>Eubacteriales</taxon>
        <taxon>Desulfotomaculaceae</taxon>
        <taxon>Pelotomaculum</taxon>
    </lineage>
</organism>
<evidence type="ECO:0000256" key="1">
    <source>
        <dbReference type="ARBA" id="ARBA00002286"/>
    </source>
</evidence>
<evidence type="ECO:0000313" key="4">
    <source>
        <dbReference type="EMBL" id="TEB05563.1"/>
    </source>
</evidence>
<dbReference type="InterPro" id="IPR012337">
    <property type="entry name" value="RNaseH-like_sf"/>
</dbReference>
<dbReference type="Proteomes" id="UP000298324">
    <property type="component" value="Unassembled WGS sequence"/>
</dbReference>
<dbReference type="InterPro" id="IPR048020">
    <property type="entry name" value="Transpos_IS3"/>
</dbReference>
<dbReference type="EMBL" id="QFGA01000001">
    <property type="protein sequence ID" value="TEB07615.1"/>
    <property type="molecule type" value="Genomic_DNA"/>
</dbReference>
<comment type="caution">
    <text evidence="3">The sequence shown here is derived from an EMBL/GenBank/DDBJ whole genome shotgun (WGS) entry which is preliminary data.</text>
</comment>
<dbReference type="NCBIfam" id="NF033516">
    <property type="entry name" value="transpos_IS3"/>
    <property type="match status" value="1"/>
</dbReference>
<dbReference type="SUPFAM" id="SSF53098">
    <property type="entry name" value="Ribonuclease H-like"/>
    <property type="match status" value="1"/>
</dbReference>
<dbReference type="Pfam" id="PF13333">
    <property type="entry name" value="rve_2"/>
    <property type="match status" value="1"/>
</dbReference>
<comment type="function">
    <text evidence="1">Involved in the transposition of the insertion sequence.</text>
</comment>